<organism evidence="3 4">
    <name type="scientific">Armillaria gallica</name>
    <name type="common">Bulbous honey fungus</name>
    <name type="synonym">Armillaria bulbosa</name>
    <dbReference type="NCBI Taxonomy" id="47427"/>
    <lineage>
        <taxon>Eukaryota</taxon>
        <taxon>Fungi</taxon>
        <taxon>Dikarya</taxon>
        <taxon>Basidiomycota</taxon>
        <taxon>Agaricomycotina</taxon>
        <taxon>Agaricomycetes</taxon>
        <taxon>Agaricomycetidae</taxon>
        <taxon>Agaricales</taxon>
        <taxon>Marasmiineae</taxon>
        <taxon>Physalacriaceae</taxon>
        <taxon>Armillaria</taxon>
    </lineage>
</organism>
<gene>
    <name evidence="3" type="ORF">ARMGADRAFT_1088647</name>
</gene>
<dbReference type="Pfam" id="PF20151">
    <property type="entry name" value="DUF6533"/>
    <property type="match status" value="1"/>
</dbReference>
<dbReference type="InterPro" id="IPR045340">
    <property type="entry name" value="DUF6533"/>
</dbReference>
<evidence type="ECO:0000313" key="3">
    <source>
        <dbReference type="EMBL" id="PBK84190.1"/>
    </source>
</evidence>
<keyword evidence="1" id="KW-1133">Transmembrane helix</keyword>
<evidence type="ECO:0000259" key="2">
    <source>
        <dbReference type="Pfam" id="PF20151"/>
    </source>
</evidence>
<accession>A0A2H3CQQ4</accession>
<dbReference type="OMA" id="ENTRSCK"/>
<name>A0A2H3CQQ4_ARMGA</name>
<evidence type="ECO:0000256" key="1">
    <source>
        <dbReference type="SAM" id="Phobius"/>
    </source>
</evidence>
<feature type="transmembrane region" description="Helical" evidence="1">
    <location>
        <begin position="82"/>
        <end position="109"/>
    </location>
</feature>
<dbReference type="AlphaFoldDB" id="A0A2H3CQQ4"/>
<reference evidence="4" key="1">
    <citation type="journal article" date="2017" name="Nat. Ecol. Evol.">
        <title>Genome expansion and lineage-specific genetic innovations in the forest pathogenic fungi Armillaria.</title>
        <authorList>
            <person name="Sipos G."/>
            <person name="Prasanna A.N."/>
            <person name="Walter M.C."/>
            <person name="O'Connor E."/>
            <person name="Balint B."/>
            <person name="Krizsan K."/>
            <person name="Kiss B."/>
            <person name="Hess J."/>
            <person name="Varga T."/>
            <person name="Slot J."/>
            <person name="Riley R."/>
            <person name="Boka B."/>
            <person name="Rigling D."/>
            <person name="Barry K."/>
            <person name="Lee J."/>
            <person name="Mihaltcheva S."/>
            <person name="LaButti K."/>
            <person name="Lipzen A."/>
            <person name="Waldron R."/>
            <person name="Moloney N.M."/>
            <person name="Sperisen C."/>
            <person name="Kredics L."/>
            <person name="Vagvoelgyi C."/>
            <person name="Patrignani A."/>
            <person name="Fitzpatrick D."/>
            <person name="Nagy I."/>
            <person name="Doyle S."/>
            <person name="Anderson J.B."/>
            <person name="Grigoriev I.V."/>
            <person name="Gueldener U."/>
            <person name="Muensterkoetter M."/>
            <person name="Nagy L.G."/>
        </authorList>
    </citation>
    <scope>NUCLEOTIDE SEQUENCE [LARGE SCALE GENOMIC DNA]</scope>
    <source>
        <strain evidence="4">Ar21-2</strain>
    </source>
</reference>
<dbReference type="Proteomes" id="UP000217790">
    <property type="component" value="Unassembled WGS sequence"/>
</dbReference>
<feature type="transmembrane region" description="Helical" evidence="1">
    <location>
        <begin position="6"/>
        <end position="27"/>
    </location>
</feature>
<dbReference type="EMBL" id="KZ293700">
    <property type="protein sequence ID" value="PBK84190.1"/>
    <property type="molecule type" value="Genomic_DNA"/>
</dbReference>
<evidence type="ECO:0000313" key="4">
    <source>
        <dbReference type="Proteomes" id="UP000217790"/>
    </source>
</evidence>
<sequence>MSTTLIPVDQILFIAYIPAAALVLILWDHCLTLAEEVATMWGPLNERILTKVIHLLNRYFTEAVLIYRLYAESQNVCNSTRISKIITCTLGVLLLFNVFVILITIYNALEEPRRPENSVLDSLRRDGARTYLTICMLWLLLLVSSVVMEATLFFSLLFLVCSLNANIAARMHLRVEGLRLHVHTHPVTIYRGSIED</sequence>
<dbReference type="OrthoDB" id="3251775at2759"/>
<dbReference type="InParanoid" id="A0A2H3CQQ4"/>
<proteinExistence type="predicted"/>
<keyword evidence="4" id="KW-1185">Reference proteome</keyword>
<keyword evidence="1" id="KW-0812">Transmembrane</keyword>
<feature type="domain" description="DUF6533" evidence="2">
    <location>
        <begin position="16"/>
        <end position="61"/>
    </location>
</feature>
<protein>
    <recommendedName>
        <fullName evidence="2">DUF6533 domain-containing protein</fullName>
    </recommendedName>
</protein>
<keyword evidence="1" id="KW-0472">Membrane</keyword>